<evidence type="ECO:0000256" key="1">
    <source>
        <dbReference type="SAM" id="MobiDB-lite"/>
    </source>
</evidence>
<keyword evidence="3" id="KW-1185">Reference proteome</keyword>
<dbReference type="OrthoDB" id="3640982at2759"/>
<evidence type="ECO:0000313" key="2">
    <source>
        <dbReference type="EMBL" id="KAF2206453.1"/>
    </source>
</evidence>
<protein>
    <recommendedName>
        <fullName evidence="4">RNase H type-1 domain-containing protein</fullName>
    </recommendedName>
</protein>
<dbReference type="Proteomes" id="UP000799539">
    <property type="component" value="Unassembled WGS sequence"/>
</dbReference>
<dbReference type="Gene3D" id="3.30.420.10">
    <property type="entry name" value="Ribonuclease H-like superfamily/Ribonuclease H"/>
    <property type="match status" value="1"/>
</dbReference>
<name>A0A6A6EZ55_9PEZI</name>
<sequence>MTSPLVSSFSTPTPPPPCLTLADFVDREKHWKLTADGSVQPNGPGDPAIVGGFGGCAWVMAPLTPGGQRLGECWALPFTRDITSTELTGIAKALDFVVAIVQQLPAAAIADVHITVYSDCKDAVDEVRYAYGPENGQILLSGARDGFIRNSHPTLTHGIVGAIRSLEARGIDARVMWQRLMATEEAIRADAGARKGTEMRRRFPGQHGPRVYHL</sequence>
<organism evidence="2 3">
    <name type="scientific">Cercospora zeae-maydis SCOH1-5</name>
    <dbReference type="NCBI Taxonomy" id="717836"/>
    <lineage>
        <taxon>Eukaryota</taxon>
        <taxon>Fungi</taxon>
        <taxon>Dikarya</taxon>
        <taxon>Ascomycota</taxon>
        <taxon>Pezizomycotina</taxon>
        <taxon>Dothideomycetes</taxon>
        <taxon>Dothideomycetidae</taxon>
        <taxon>Mycosphaerellales</taxon>
        <taxon>Mycosphaerellaceae</taxon>
        <taxon>Cercospora</taxon>
    </lineage>
</organism>
<accession>A0A6A6EZ55</accession>
<dbReference type="EMBL" id="ML992720">
    <property type="protein sequence ID" value="KAF2206453.1"/>
    <property type="molecule type" value="Genomic_DNA"/>
</dbReference>
<dbReference type="InterPro" id="IPR036397">
    <property type="entry name" value="RNaseH_sf"/>
</dbReference>
<dbReference type="GO" id="GO:0003676">
    <property type="term" value="F:nucleic acid binding"/>
    <property type="evidence" value="ECO:0007669"/>
    <property type="project" value="InterPro"/>
</dbReference>
<evidence type="ECO:0000313" key="3">
    <source>
        <dbReference type="Proteomes" id="UP000799539"/>
    </source>
</evidence>
<feature type="region of interest" description="Disordered" evidence="1">
    <location>
        <begin position="193"/>
        <end position="214"/>
    </location>
</feature>
<dbReference type="AlphaFoldDB" id="A0A6A6EZ55"/>
<proteinExistence type="predicted"/>
<gene>
    <name evidence="2" type="ORF">CERZMDRAFT_103356</name>
</gene>
<reference evidence="2" key="1">
    <citation type="journal article" date="2020" name="Stud. Mycol.">
        <title>101 Dothideomycetes genomes: a test case for predicting lifestyles and emergence of pathogens.</title>
        <authorList>
            <person name="Haridas S."/>
            <person name="Albert R."/>
            <person name="Binder M."/>
            <person name="Bloem J."/>
            <person name="Labutti K."/>
            <person name="Salamov A."/>
            <person name="Andreopoulos B."/>
            <person name="Baker S."/>
            <person name="Barry K."/>
            <person name="Bills G."/>
            <person name="Bluhm B."/>
            <person name="Cannon C."/>
            <person name="Castanera R."/>
            <person name="Culley D."/>
            <person name="Daum C."/>
            <person name="Ezra D."/>
            <person name="Gonzalez J."/>
            <person name="Henrissat B."/>
            <person name="Kuo A."/>
            <person name="Liang C."/>
            <person name="Lipzen A."/>
            <person name="Lutzoni F."/>
            <person name="Magnuson J."/>
            <person name="Mondo S."/>
            <person name="Nolan M."/>
            <person name="Ohm R."/>
            <person name="Pangilinan J."/>
            <person name="Park H.-J."/>
            <person name="Ramirez L."/>
            <person name="Alfaro M."/>
            <person name="Sun H."/>
            <person name="Tritt A."/>
            <person name="Yoshinaga Y."/>
            <person name="Zwiers L.-H."/>
            <person name="Turgeon B."/>
            <person name="Goodwin S."/>
            <person name="Spatafora J."/>
            <person name="Crous P."/>
            <person name="Grigoriev I."/>
        </authorList>
    </citation>
    <scope>NUCLEOTIDE SEQUENCE</scope>
    <source>
        <strain evidence="2">SCOH1-5</strain>
    </source>
</reference>
<evidence type="ECO:0008006" key="4">
    <source>
        <dbReference type="Google" id="ProtNLM"/>
    </source>
</evidence>